<dbReference type="InterPro" id="IPR008979">
    <property type="entry name" value="Galactose-bd-like_sf"/>
</dbReference>
<dbReference type="EMBL" id="CP146256">
    <property type="protein sequence ID" value="XAH74044.1"/>
    <property type="molecule type" value="Genomic_DNA"/>
</dbReference>
<feature type="domain" description="Sialate O-acetylesterase" evidence="2">
    <location>
        <begin position="86"/>
        <end position="209"/>
    </location>
</feature>
<dbReference type="Gene3D" id="3.40.50.1110">
    <property type="entry name" value="SGNH hydrolase"/>
    <property type="match status" value="2"/>
</dbReference>
<dbReference type="SUPFAM" id="SSF52266">
    <property type="entry name" value="SGNH hydrolase"/>
    <property type="match status" value="1"/>
</dbReference>
<dbReference type="RefSeq" id="WP_342757639.1">
    <property type="nucleotide sequence ID" value="NZ_CP146256.1"/>
</dbReference>
<protein>
    <submittedName>
        <fullName evidence="3">Sialate O-acetylesterase</fullName>
    </submittedName>
</protein>
<gene>
    <name evidence="3" type="ORF">V6984_21500</name>
</gene>
<dbReference type="InterPro" id="IPR039329">
    <property type="entry name" value="SIAE"/>
</dbReference>
<dbReference type="Proteomes" id="UP001451571">
    <property type="component" value="Chromosome"/>
</dbReference>
<keyword evidence="4" id="KW-1185">Reference proteome</keyword>
<sequence>MNDFKLPKLFSDGMILQQKTEVHLWGYDLPGRKVMISFLGIENTVTADDNGIWETRLYNLEPGGPFVMYINDNSGNMAVISDILVGDVWMCSGQSNMELPMERVKDKYPEEIKNCENSKIRTFKITEHADFHGPQRELRSGEWKQAGPDNILQFSATAYFFAEEMYRLTGIPIGLINASLGGSRIESWMGRDMLSGYKEYLDTADRYGEDAFIQHQLTQNQEQMERWHSALDAADEGLKEHWEKDFAELKGKEDIEKSWKPIEIPFFFKNTALKGFIGSVWFKRTFMVPSKPAGKAAVLWLGTMVDSDTVYINGIWAGHTDYQYPPRKYQIPEGLLKEGENTITIRLKCENGEGRFTPGKKYAIWGDDGNEIDLTGSWKYRIGASCGKIEETDFVNWKPTGLYHGMMAPCHSYTIGGFIWYQGESNTHEPDNYRDLMNRLIEGCRKKWENQNLPFFYVQLPNFSIDLTEKDSGWPELREQQRLAQSLPGTGMVTSIDLGEDNDLHPLNKKEVGRRLALLAGAKLYGSKEECGGPSVDKITVKGNTIHLVCSHADGMHAASYDKGDSIEDFEVAGGDGIFVRARAQINENCIILTYPEEVEKPAAVRYCFANTNKGALIYNSSALPMSPFTVKI</sequence>
<dbReference type="InterPro" id="IPR005181">
    <property type="entry name" value="SASA"/>
</dbReference>
<evidence type="ECO:0000259" key="2">
    <source>
        <dbReference type="Pfam" id="PF03629"/>
    </source>
</evidence>
<name>A0ABZ3EWT0_9FIRM</name>
<accession>A0ABZ3EWT0</accession>
<proteinExistence type="predicted"/>
<feature type="domain" description="Sialate O-acetylesterase" evidence="2">
    <location>
        <begin position="396"/>
        <end position="517"/>
    </location>
</feature>
<evidence type="ECO:0000313" key="4">
    <source>
        <dbReference type="Proteomes" id="UP001451571"/>
    </source>
</evidence>
<dbReference type="InterPro" id="IPR036514">
    <property type="entry name" value="SGNH_hydro_sf"/>
</dbReference>
<keyword evidence="1" id="KW-0378">Hydrolase</keyword>
<evidence type="ECO:0000313" key="3">
    <source>
        <dbReference type="EMBL" id="XAH74044.1"/>
    </source>
</evidence>
<dbReference type="Pfam" id="PF03629">
    <property type="entry name" value="SASA"/>
    <property type="match status" value="2"/>
</dbReference>
<reference evidence="3 4" key="1">
    <citation type="submission" date="2024-02" db="EMBL/GenBank/DDBJ databases">
        <title>Bacterial strain from lacustrine sediment.</title>
        <authorList>
            <person name="Petit C."/>
            <person name="Fadhlaoui K."/>
        </authorList>
    </citation>
    <scope>NUCLEOTIDE SEQUENCE [LARGE SCALE GENOMIC DNA]</scope>
    <source>
        <strain evidence="3 4">IPX-CK</strain>
    </source>
</reference>
<dbReference type="PANTHER" id="PTHR22901:SF0">
    <property type="entry name" value="SIALATE O-ACETYLESTERASE"/>
    <property type="match status" value="1"/>
</dbReference>
<dbReference type="SUPFAM" id="SSF49785">
    <property type="entry name" value="Galactose-binding domain-like"/>
    <property type="match status" value="1"/>
</dbReference>
<dbReference type="PANTHER" id="PTHR22901">
    <property type="entry name" value="SIALATE O-ACETYLESTERASE"/>
    <property type="match status" value="1"/>
</dbReference>
<organism evidence="3 4">
    <name type="scientific">Kineothrix sedimenti</name>
    <dbReference type="NCBI Taxonomy" id="3123317"/>
    <lineage>
        <taxon>Bacteria</taxon>
        <taxon>Bacillati</taxon>
        <taxon>Bacillota</taxon>
        <taxon>Clostridia</taxon>
        <taxon>Lachnospirales</taxon>
        <taxon>Lachnospiraceae</taxon>
        <taxon>Kineothrix</taxon>
    </lineage>
</organism>
<evidence type="ECO:0000256" key="1">
    <source>
        <dbReference type="ARBA" id="ARBA00022801"/>
    </source>
</evidence>